<protein>
    <submittedName>
        <fullName evidence="2">Uncharacterized protein</fullName>
    </submittedName>
</protein>
<name>A0A135TNI6_9PEZI</name>
<reference evidence="2 3" key="1">
    <citation type="submission" date="2014-02" db="EMBL/GenBank/DDBJ databases">
        <title>The genome sequence of Colletotrichum nymphaeae SA-01.</title>
        <authorList>
            <person name="Baroncelli R."/>
            <person name="Thon M.R."/>
        </authorList>
    </citation>
    <scope>NUCLEOTIDE SEQUENCE [LARGE SCALE GENOMIC DNA]</scope>
    <source>
        <strain evidence="2 3">SA-01</strain>
    </source>
</reference>
<keyword evidence="3" id="KW-1185">Reference proteome</keyword>
<accession>A0A135TNI6</accession>
<sequence length="941" mass="103447">MNLIKAQPSNSRASSCNPGKQYLMKGLPSPPQPVRGTHFLFLPHFWANSLQHSLLGIKNNTPFTWAGQSADDPFSQQQWAAAAGHDGSSTQPIGPAGLLSTNAPRNDESLIKDFYNELQDDIHQTSISGLSSTCPPTHAAVADQNDLPFDLAIDNGIDLDAAKPASSELARTSSQASSSGVDEEESVVFSHAGDFSNGVGFDDSFGQGFFGSINSPSTTFSDAILSANHSLESSPIVNTRCPYLSMQAESPVSGASSATAANTPQSSVLGVDDAFSDIGFAPADTPRSVPGPHVSALSTGLANRTSFSASLSLSPTSPFYDRWDSDVGEGRADDFDRLMWDTPSLSEGFIPYNANQLGPSLVIVPPDMPDIHMSDYGDGATPDAPSPSQTHPIDYYLNEMYAPPRLTQPRSVPNTSAAQNPAVTAASGLLVPSRRLRRRSDPVRMDAVIRGQVPRLQSAMPSTTPASQRRSPVQRTTAQFLSVSGASHFQRLRPSEPPRRPGVTEPMPIVARPRRLSNSSSSRSSDAQSLVGRPGRSGPARGRRHGPMDPVSRGQAKETRNKKMVCIRCKHSKQKCNRSDDSSQDSCTGCDKHGGSQRWPGPCVRAHFEDLIQAGTCNYISQHAIYHPTRDNKTRIRRELPRQIQIDNLINRVNRARSHFNIRVHQDGRPIYVLDLDACHEYLHGLRQQMDGSECSFQAFIDREILRVDPKTDDWERCMTQLTTSRDDPLALLCLVNNMPSRAGFSYVSKRQFTPMGAPVEQALNPENPLEAENLVLAAQLSKIVCRKLEVKAYGNLQRLLHESGNMDDDKVLPFLQRLGRILLTLRWRLSWWAVVPGDAAAVYDQADDEVRKQAVHARVQSLCRILYFYYCCVRRRLPVWTNVDALRGIHSRYPDTEAEIWDDFPGNESVEGFEAWMQRGTGLIREAGVLSRLRAMGLTA</sequence>
<feature type="region of interest" description="Disordered" evidence="1">
    <location>
        <begin position="68"/>
        <end position="102"/>
    </location>
</feature>
<organism evidence="2 3">
    <name type="scientific">Colletotrichum nymphaeae SA-01</name>
    <dbReference type="NCBI Taxonomy" id="1460502"/>
    <lineage>
        <taxon>Eukaryota</taxon>
        <taxon>Fungi</taxon>
        <taxon>Dikarya</taxon>
        <taxon>Ascomycota</taxon>
        <taxon>Pezizomycotina</taxon>
        <taxon>Sordariomycetes</taxon>
        <taxon>Hypocreomycetidae</taxon>
        <taxon>Glomerellales</taxon>
        <taxon>Glomerellaceae</taxon>
        <taxon>Colletotrichum</taxon>
        <taxon>Colletotrichum acutatum species complex</taxon>
    </lineage>
</organism>
<feature type="compositionally biased region" description="Low complexity" evidence="1">
    <location>
        <begin position="516"/>
        <end position="525"/>
    </location>
</feature>
<dbReference type="OrthoDB" id="5425448at2759"/>
<proteinExistence type="predicted"/>
<feature type="compositionally biased region" description="Basic residues" evidence="1">
    <location>
        <begin position="562"/>
        <end position="576"/>
    </location>
</feature>
<dbReference type="EMBL" id="JEMN01001068">
    <property type="protein sequence ID" value="KXH49622.1"/>
    <property type="molecule type" value="Genomic_DNA"/>
</dbReference>
<comment type="caution">
    <text evidence="2">The sequence shown here is derived from an EMBL/GenBank/DDBJ whole genome shotgun (WGS) entry which is preliminary data.</text>
</comment>
<dbReference type="AlphaFoldDB" id="A0A135TNI6"/>
<evidence type="ECO:0000256" key="1">
    <source>
        <dbReference type="SAM" id="MobiDB-lite"/>
    </source>
</evidence>
<evidence type="ECO:0000313" key="3">
    <source>
        <dbReference type="Proteomes" id="UP000070054"/>
    </source>
</evidence>
<feature type="compositionally biased region" description="Polar residues" evidence="1">
    <location>
        <begin position="408"/>
        <end position="422"/>
    </location>
</feature>
<gene>
    <name evidence="2" type="ORF">CNYM01_07615</name>
</gene>
<feature type="compositionally biased region" description="Polar residues" evidence="1">
    <location>
        <begin position="459"/>
        <end position="487"/>
    </location>
</feature>
<dbReference type="Proteomes" id="UP000070054">
    <property type="component" value="Unassembled WGS sequence"/>
</dbReference>
<feature type="region of interest" description="Disordered" evidence="1">
    <location>
        <begin position="407"/>
        <end position="597"/>
    </location>
</feature>
<evidence type="ECO:0000313" key="2">
    <source>
        <dbReference type="EMBL" id="KXH49622.1"/>
    </source>
</evidence>